<evidence type="ECO:0000256" key="1">
    <source>
        <dbReference type="SAM" id="Coils"/>
    </source>
</evidence>
<dbReference type="Proteomes" id="UP000626109">
    <property type="component" value="Unassembled WGS sequence"/>
</dbReference>
<feature type="region of interest" description="Disordered" evidence="2">
    <location>
        <begin position="1563"/>
        <end position="1583"/>
    </location>
</feature>
<proteinExistence type="predicted"/>
<evidence type="ECO:0000313" key="4">
    <source>
        <dbReference type="Proteomes" id="UP000626109"/>
    </source>
</evidence>
<comment type="caution">
    <text evidence="3">The sequence shown here is derived from an EMBL/GenBank/DDBJ whole genome shotgun (WGS) entry which is preliminary data.</text>
</comment>
<reference evidence="3" key="1">
    <citation type="submission" date="2021-02" db="EMBL/GenBank/DDBJ databases">
        <authorList>
            <person name="Dougan E. K."/>
            <person name="Rhodes N."/>
            <person name="Thang M."/>
            <person name="Chan C."/>
        </authorList>
    </citation>
    <scope>NUCLEOTIDE SEQUENCE</scope>
</reference>
<sequence length="1643" mass="179031">MRLFNLDFPGELINALFKRRSEVESAAQTWESAPTESLADASHLASLSFDAPSVQDWLKTLETTPEEDLLAEALTEGLAERGKSGPAHAPRAIKPEESAHLKKLVAELGALQAEFTKPWLVAVCLRDTQKTDVGDQKFSASAEDETFCRPLAVRTPVIAQHETRAFAVPVGIKLLQPMGLESHQDSPQPGELAVRTCRTSTELLFLSPLEDVPPQRLTSNCYDAGRGLTAHSCANPRPNTNWQFTAVAPSSLRQKGAARLRSFTQTIELMHCRVARSIVRTCLYVSVSGAAMGRWRVNWPHTPSPSLEGADQLHRILCGHLRAQWLVGPVPVCPREHLRSSPTAAYAFDLRAHWLVPSRCAHASTCGRLQLQPTPSTCELTGWSRPGVPTRAPAVVSNYSLRLRLASSLVGPVPVCPREHLRSSPTTAYAFDLRAHWLVPSRCAHASTCGRLQLQPTPSTCELTGWSRPGVPTRAPAVVSNYSLRLRPASSLVGPVPVCPREHLRSSPTTAYAFDLRAHWLVPSRCAHASTCGRLQLQPTPSTCELTGWSRPGVPTRAPAVVSNYSLRLRPASSLVGPVPVCPREHLRSSPTSAYALRLELRVVPPSRGAHGSTCGRLPLQPTPSTCCLTVGSRPGVPTRALRVSNYNGDLRAHWLVPPRYAHASICGRLQLQRRPASSLVGPVPVCPCEHLRSSPTTAYAFDLRAQWLSRPGVPTRAPAAVSNYSLRLRPAGSLVGPVPVCPREHLRSSPTTGYALDLRAHWLVPSRLCPRGTAADPFSNYIIRLRPASSLLVPPVCPREHLRSSPNYSLAFDLFLPLLFPSRCAHSVEPCGRLLHSNAFDLRAHWLVPSRCAHACTCGRLQPQPTPSTCELTGWSRPGVPTRAPAVVSNYSLRLRPASSLVGPVPVCPREHLRSSPTTAYAFDMRAHWLVPSRCAHASTCGRLQLQPTPSTCELIGWSRPGVPTRAPAVVSNYSLRLRPASSLVGPVPVCPREHLRSSPTSAYTCDLRAHWLVPSRCAHASEHLRSSPTTAYAFDLRAHWLVPSRCAHASTCGRLQLQPTPSTCLLTGWSRPGVPTRAPAVVSNYSQRLRPASSLVGPVPVEHAENLRFVSNYSLYAFDCELTGWYSHACLCPCGNCRVRPTQARLRTCEVLSLVGPVAVCPCEHLRSFQLQLTLLSLLVGPVPVCPREHLRSSPTTAYAFDLRAHWLVSSRCAHASTCGRLPLQRTPASSLVGPVPVCPREHLRSSPTTAYAFDLRAHWLVPSRCAHASTCGRLQLQPTPSTCELTGWSRPGVPTRAPAVVSNYSLRLRPASSLVGPVPVCPREHLRSSPTTATPRPASSLVGPVPVCPREHLRSSPTTAYAFDLRAHWLVPSRCAHASTCGRLQLQTTPSTCELTGWSRPGVPTRAPAVVSNYSLRLRPASSLVGPVPVCPREHLRSSPTSAYACDLRAYCLVPSRCAHASTCGRFQLQRQEAREITLLEREEALRKLQEALEDEQDVLVEQRRSLAGEQARLGRERVETVSHSVPSQMTFDMADDSPADSPAPLDSNFMRPSALTERIEDDRSCRPVRADEVESEGEPDEMWDMDWSALAGGGAKAGASPGRGQKCHDLGARNWRSRIGPGSWCAAAARGETETAGDG</sequence>
<organism evidence="3 4">
    <name type="scientific">Polarella glacialis</name>
    <name type="common">Dinoflagellate</name>
    <dbReference type="NCBI Taxonomy" id="89957"/>
    <lineage>
        <taxon>Eukaryota</taxon>
        <taxon>Sar</taxon>
        <taxon>Alveolata</taxon>
        <taxon>Dinophyceae</taxon>
        <taxon>Suessiales</taxon>
        <taxon>Suessiaceae</taxon>
        <taxon>Polarella</taxon>
    </lineage>
</organism>
<keyword evidence="1" id="KW-0175">Coiled coil</keyword>
<protein>
    <submittedName>
        <fullName evidence="3">Uncharacterized protein</fullName>
    </submittedName>
</protein>
<evidence type="ECO:0000256" key="2">
    <source>
        <dbReference type="SAM" id="MobiDB-lite"/>
    </source>
</evidence>
<accession>A0A813KQR7</accession>
<name>A0A813KQR7_POLGL</name>
<dbReference type="EMBL" id="CAJNNW010031576">
    <property type="protein sequence ID" value="CAE8708078.1"/>
    <property type="molecule type" value="Genomic_DNA"/>
</dbReference>
<evidence type="ECO:0000313" key="3">
    <source>
        <dbReference type="EMBL" id="CAE8708078.1"/>
    </source>
</evidence>
<feature type="compositionally biased region" description="Basic and acidic residues" evidence="2">
    <location>
        <begin position="1563"/>
        <end position="1576"/>
    </location>
</feature>
<gene>
    <name evidence="3" type="ORF">PGLA2088_LOCUS34776</name>
</gene>
<feature type="coiled-coil region" evidence="1">
    <location>
        <begin position="1478"/>
        <end position="1509"/>
    </location>
</feature>